<organism evidence="1 2">
    <name type="scientific">Gimesia algae</name>
    <dbReference type="NCBI Taxonomy" id="2527971"/>
    <lineage>
        <taxon>Bacteria</taxon>
        <taxon>Pseudomonadati</taxon>
        <taxon>Planctomycetota</taxon>
        <taxon>Planctomycetia</taxon>
        <taxon>Planctomycetales</taxon>
        <taxon>Planctomycetaceae</taxon>
        <taxon>Gimesia</taxon>
    </lineage>
</organism>
<dbReference type="Pfam" id="PF18616">
    <property type="entry name" value="CdiI_3"/>
    <property type="match status" value="1"/>
</dbReference>
<protein>
    <submittedName>
        <fullName evidence="1">Uncharacterized protein</fullName>
    </submittedName>
</protein>
<name>A0A517V632_9PLAN</name>
<evidence type="ECO:0000313" key="2">
    <source>
        <dbReference type="Proteomes" id="UP000316855"/>
    </source>
</evidence>
<dbReference type="Proteomes" id="UP000316855">
    <property type="component" value="Chromosome"/>
</dbReference>
<proteinExistence type="predicted"/>
<dbReference type="InterPro" id="IPR040547">
    <property type="entry name" value="CdiI"/>
</dbReference>
<sequence length="142" mass="16331">MKTNFDRRNTLQELEKEDWGEPDFDSSLVKTCHRLRRVPLNDFSTEDLRIMIGQQISLFFIIPLALETLEENPLAEGHCYPGDLLNAVLGVPESFWNLHTDKREVLRRVITKANEILGSLKEDETRIVREVLANAPDSLTDP</sequence>
<dbReference type="CDD" id="cd20691">
    <property type="entry name" value="CdiI_EC536-like"/>
    <property type="match status" value="1"/>
</dbReference>
<evidence type="ECO:0000313" key="1">
    <source>
        <dbReference type="EMBL" id="QDT88455.1"/>
    </source>
</evidence>
<dbReference type="EMBL" id="CP036343">
    <property type="protein sequence ID" value="QDT88455.1"/>
    <property type="molecule type" value="Genomic_DNA"/>
</dbReference>
<dbReference type="KEGG" id="gax:Pan161_00710"/>
<accession>A0A517V632</accession>
<keyword evidence="2" id="KW-1185">Reference proteome</keyword>
<dbReference type="AlphaFoldDB" id="A0A517V632"/>
<dbReference type="RefSeq" id="WP_145223632.1">
    <property type="nucleotide sequence ID" value="NZ_CP036343.1"/>
</dbReference>
<reference evidence="1 2" key="1">
    <citation type="submission" date="2019-02" db="EMBL/GenBank/DDBJ databases">
        <title>Deep-cultivation of Planctomycetes and their phenomic and genomic characterization uncovers novel biology.</title>
        <authorList>
            <person name="Wiegand S."/>
            <person name="Jogler M."/>
            <person name="Boedeker C."/>
            <person name="Pinto D."/>
            <person name="Vollmers J."/>
            <person name="Rivas-Marin E."/>
            <person name="Kohn T."/>
            <person name="Peeters S.H."/>
            <person name="Heuer A."/>
            <person name="Rast P."/>
            <person name="Oberbeckmann S."/>
            <person name="Bunk B."/>
            <person name="Jeske O."/>
            <person name="Meyerdierks A."/>
            <person name="Storesund J.E."/>
            <person name="Kallscheuer N."/>
            <person name="Luecker S."/>
            <person name="Lage O.M."/>
            <person name="Pohl T."/>
            <person name="Merkel B.J."/>
            <person name="Hornburger P."/>
            <person name="Mueller R.-W."/>
            <person name="Bruemmer F."/>
            <person name="Labrenz M."/>
            <person name="Spormann A.M."/>
            <person name="Op den Camp H."/>
            <person name="Overmann J."/>
            <person name="Amann R."/>
            <person name="Jetten M.S.M."/>
            <person name="Mascher T."/>
            <person name="Medema M.H."/>
            <person name="Devos D.P."/>
            <person name="Kaster A.-K."/>
            <person name="Ovreas L."/>
            <person name="Rohde M."/>
            <person name="Galperin M.Y."/>
            <person name="Jogler C."/>
        </authorList>
    </citation>
    <scope>NUCLEOTIDE SEQUENCE [LARGE SCALE GENOMIC DNA]</scope>
    <source>
        <strain evidence="1 2">Pan161</strain>
    </source>
</reference>
<gene>
    <name evidence="1" type="ORF">Pan161_00710</name>
</gene>
<dbReference type="OrthoDB" id="4829274at2"/>